<dbReference type="AlphaFoldDB" id="A0A9D4B184"/>
<evidence type="ECO:0000313" key="5">
    <source>
        <dbReference type="Proteomes" id="UP000827986"/>
    </source>
</evidence>
<dbReference type="InterPro" id="IPR036964">
    <property type="entry name" value="RASGEF_cat_dom_sf"/>
</dbReference>
<dbReference type="PANTHER" id="PTHR23113:SF24">
    <property type="entry name" value="RAP GUANINE NUCLEOTIDE EXCHANGE FACTOR 3"/>
    <property type="match status" value="1"/>
</dbReference>
<dbReference type="Proteomes" id="UP000827986">
    <property type="component" value="Unassembled WGS sequence"/>
</dbReference>
<dbReference type="PROSITE" id="PS50009">
    <property type="entry name" value="RASGEF_CAT"/>
    <property type="match status" value="1"/>
</dbReference>
<sequence length="186" mass="21434">MMREETWHLCEEQERVPVVEDPPGVRGTLSPALSHTQRLPHKTRKLHSALERMLDPSWNHRVYRLAIAKLTPPIIPFVPLLLKDMTFIHEGNRTLAENLINFEKMRMMAKAVRIIHHCQSHMYAPISPLRGRAPQLLEDPQALRISTCSEQSLSGRSPASTRAYLQHLKVIDNQKELSRLSRDLES</sequence>
<dbReference type="PANTHER" id="PTHR23113">
    <property type="entry name" value="GUANINE NUCLEOTIDE EXCHANGE FACTOR"/>
    <property type="match status" value="1"/>
</dbReference>
<keyword evidence="5" id="KW-1185">Reference proteome</keyword>
<dbReference type="Pfam" id="PF00617">
    <property type="entry name" value="RasGEF"/>
    <property type="match status" value="1"/>
</dbReference>
<gene>
    <name evidence="4" type="ORF">KIL84_021300</name>
</gene>
<name>A0A9D4B184_9SAUR</name>
<reference evidence="4" key="1">
    <citation type="submission" date="2021-09" db="EMBL/GenBank/DDBJ databases">
        <title>The genome of Mauremys mutica provides insights into the evolution of semi-aquatic lifestyle.</title>
        <authorList>
            <person name="Gong S."/>
            <person name="Gao Y."/>
        </authorList>
    </citation>
    <scope>NUCLEOTIDE SEQUENCE</scope>
    <source>
        <strain evidence="4">MM-2020</strain>
        <tissue evidence="4">Muscle</tissue>
    </source>
</reference>
<dbReference type="GO" id="GO:0005085">
    <property type="term" value="F:guanyl-nucleotide exchange factor activity"/>
    <property type="evidence" value="ECO:0007669"/>
    <property type="project" value="UniProtKB-KW"/>
</dbReference>
<dbReference type="SMART" id="SM00147">
    <property type="entry name" value="RasGEF"/>
    <property type="match status" value="1"/>
</dbReference>
<dbReference type="InterPro" id="IPR008937">
    <property type="entry name" value="Ras-like_GEF"/>
</dbReference>
<dbReference type="InterPro" id="IPR001895">
    <property type="entry name" value="RASGEF_cat_dom"/>
</dbReference>
<dbReference type="InterPro" id="IPR023578">
    <property type="entry name" value="Ras_GEF_dom_sf"/>
</dbReference>
<dbReference type="PROSITE" id="PS00720">
    <property type="entry name" value="RASGEF"/>
    <property type="match status" value="1"/>
</dbReference>
<keyword evidence="1 2" id="KW-0344">Guanine-nucleotide releasing factor</keyword>
<feature type="domain" description="Ras-GEF" evidence="3">
    <location>
        <begin position="1"/>
        <end position="152"/>
    </location>
</feature>
<evidence type="ECO:0000256" key="1">
    <source>
        <dbReference type="ARBA" id="ARBA00022658"/>
    </source>
</evidence>
<proteinExistence type="predicted"/>
<evidence type="ECO:0000313" key="4">
    <source>
        <dbReference type="EMBL" id="KAH1176566.1"/>
    </source>
</evidence>
<comment type="caution">
    <text evidence="4">The sequence shown here is derived from an EMBL/GenBank/DDBJ whole genome shotgun (WGS) entry which is preliminary data.</text>
</comment>
<organism evidence="4 5">
    <name type="scientific">Mauremys mutica</name>
    <name type="common">yellowpond turtle</name>
    <dbReference type="NCBI Taxonomy" id="74926"/>
    <lineage>
        <taxon>Eukaryota</taxon>
        <taxon>Metazoa</taxon>
        <taxon>Chordata</taxon>
        <taxon>Craniata</taxon>
        <taxon>Vertebrata</taxon>
        <taxon>Euteleostomi</taxon>
        <taxon>Archelosauria</taxon>
        <taxon>Testudinata</taxon>
        <taxon>Testudines</taxon>
        <taxon>Cryptodira</taxon>
        <taxon>Durocryptodira</taxon>
        <taxon>Testudinoidea</taxon>
        <taxon>Geoemydidae</taxon>
        <taxon>Geoemydinae</taxon>
        <taxon>Mauremys</taxon>
    </lineage>
</organism>
<protein>
    <recommendedName>
        <fullName evidence="3">Ras-GEF domain-containing protein</fullName>
    </recommendedName>
</protein>
<evidence type="ECO:0000259" key="3">
    <source>
        <dbReference type="PROSITE" id="PS50009"/>
    </source>
</evidence>
<accession>A0A9D4B184</accession>
<dbReference type="GO" id="GO:0005886">
    <property type="term" value="C:plasma membrane"/>
    <property type="evidence" value="ECO:0007669"/>
    <property type="project" value="TreeGrafter"/>
</dbReference>
<dbReference type="Gene3D" id="1.10.840.10">
    <property type="entry name" value="Ras guanine-nucleotide exchange factors catalytic domain"/>
    <property type="match status" value="1"/>
</dbReference>
<dbReference type="InterPro" id="IPR019804">
    <property type="entry name" value="Ras_G-nucl-exch_fac_CS"/>
</dbReference>
<evidence type="ECO:0000256" key="2">
    <source>
        <dbReference type="PROSITE-ProRule" id="PRU00168"/>
    </source>
</evidence>
<dbReference type="EMBL" id="JAHDVG010000475">
    <property type="protein sequence ID" value="KAH1176566.1"/>
    <property type="molecule type" value="Genomic_DNA"/>
</dbReference>
<dbReference type="GO" id="GO:0007265">
    <property type="term" value="P:Ras protein signal transduction"/>
    <property type="evidence" value="ECO:0007669"/>
    <property type="project" value="TreeGrafter"/>
</dbReference>
<dbReference type="SUPFAM" id="SSF48366">
    <property type="entry name" value="Ras GEF"/>
    <property type="match status" value="1"/>
</dbReference>